<evidence type="ECO:0000313" key="5">
    <source>
        <dbReference type="Proteomes" id="UP000032233"/>
    </source>
</evidence>
<feature type="domain" description="Cytochrome c-552/4" evidence="3">
    <location>
        <begin position="38"/>
        <end position="110"/>
    </location>
</feature>
<dbReference type="GO" id="GO:0016491">
    <property type="term" value="F:oxidoreductase activity"/>
    <property type="evidence" value="ECO:0007669"/>
    <property type="project" value="TreeGrafter"/>
</dbReference>
<dbReference type="InterPro" id="IPR023155">
    <property type="entry name" value="Cyt_c-552/4"/>
</dbReference>
<evidence type="ECO:0000256" key="1">
    <source>
        <dbReference type="ARBA" id="ARBA00022729"/>
    </source>
</evidence>
<dbReference type="Pfam" id="PF13447">
    <property type="entry name" value="Multi-haem_cyto"/>
    <property type="match status" value="1"/>
</dbReference>
<keyword evidence="5" id="KW-1185">Reference proteome</keyword>
<dbReference type="AlphaFoldDB" id="A0A0D2GFE7"/>
<organism evidence="4 5">
    <name type="scientific">Dethiosulfatarculus sandiegensis</name>
    <dbReference type="NCBI Taxonomy" id="1429043"/>
    <lineage>
        <taxon>Bacteria</taxon>
        <taxon>Pseudomonadati</taxon>
        <taxon>Thermodesulfobacteriota</taxon>
        <taxon>Desulfarculia</taxon>
        <taxon>Desulfarculales</taxon>
        <taxon>Desulfarculaceae</taxon>
        <taxon>Dethiosulfatarculus</taxon>
    </lineage>
</organism>
<dbReference type="SUPFAM" id="SSF48695">
    <property type="entry name" value="Multiheme cytochromes"/>
    <property type="match status" value="1"/>
</dbReference>
<dbReference type="Pfam" id="PF13435">
    <property type="entry name" value="Cytochrome_C554"/>
    <property type="match status" value="1"/>
</dbReference>
<feature type="signal peptide" evidence="2">
    <location>
        <begin position="1"/>
        <end position="24"/>
    </location>
</feature>
<dbReference type="RefSeq" id="WP_044348749.1">
    <property type="nucleotide sequence ID" value="NZ_AZAC01000014.1"/>
</dbReference>
<dbReference type="PANTHER" id="PTHR35038">
    <property type="entry name" value="DISSIMILATORY SULFITE REDUCTASE SIRA"/>
    <property type="match status" value="1"/>
</dbReference>
<dbReference type="OrthoDB" id="9814800at2"/>
<reference evidence="4 5" key="1">
    <citation type="submission" date="2013-11" db="EMBL/GenBank/DDBJ databases">
        <title>Metagenomic analysis of a methanogenic consortium involved in long chain n-alkane degradation.</title>
        <authorList>
            <person name="Davidova I.A."/>
            <person name="Callaghan A.V."/>
            <person name="Wawrik B."/>
            <person name="Pruitt S."/>
            <person name="Marks C."/>
            <person name="Duncan K.E."/>
            <person name="Suflita J.M."/>
        </authorList>
    </citation>
    <scope>NUCLEOTIDE SEQUENCE [LARGE SCALE GENOMIC DNA]</scope>
    <source>
        <strain evidence="4 5">SPR</strain>
    </source>
</reference>
<proteinExistence type="predicted"/>
<dbReference type="InterPro" id="IPR051829">
    <property type="entry name" value="Multiheme_Cytochr_ET"/>
</dbReference>
<comment type="caution">
    <text evidence="4">The sequence shown here is derived from an EMBL/GenBank/DDBJ whole genome shotgun (WGS) entry which is preliminary data.</text>
</comment>
<dbReference type="PATRIC" id="fig|1429043.3.peg.2499"/>
<gene>
    <name evidence="4" type="ORF">X474_11755</name>
</gene>
<name>A0A0D2GFE7_9BACT</name>
<dbReference type="PANTHER" id="PTHR35038:SF6">
    <property type="entry name" value="SURFACE LOCALIZED DECAHEME CYTOCHROME C LIPOPROTEIN"/>
    <property type="match status" value="1"/>
</dbReference>
<dbReference type="InParanoid" id="A0A0D2GFE7"/>
<accession>A0A0D2GFE7</accession>
<sequence length="499" mass="55188">MKRCLLLGCLLLFVFGFCVNSALAAEQSPPISEATQSCLDCHSEATPGIVAGWEKSAHARTTVARGLKRPELEQRVSAGDKAPEEFKNFAVGCAECHIGTVEHPDAFQHDEFMVHTVVSPRDCAQCHPKEVSQYAENIMSQAHGNLMNNPVYLDLVKQVAGRFKFKPSGLAHTPPLDMDLADSCLYCHGAKVEQKGVRKVVTDLGEFEFPVWSNWPNHGVGRINPDKSKGSCAACHSRHTFSIEMARKPATCSECHKGPDVPAYKVYEVSKHGNLYKSLGHKWNFKSVPWVAGKDYNAPTCAACHISLVTDPAGNVVAKRTHRMNDRLGNRLLGLIYAHSHPKSPDTSIIKNADNLPLPTTLSGQEAEKFLIGEKEKQKRREAMSGICLSCHASGWVEGHFARLDNTIDYTNQMVKASTQTLAKAWEKGQVKGLDQKDSMFNESLERLWAGQWLIYANNIRLAAAMAGADYGTFADGRWQLSNRLLEMQKRLDQGSTKK</sequence>
<evidence type="ECO:0000256" key="2">
    <source>
        <dbReference type="SAM" id="SignalP"/>
    </source>
</evidence>
<dbReference type="STRING" id="1429043.X474_11755"/>
<dbReference type="EMBL" id="AZAC01000014">
    <property type="protein sequence ID" value="KIX13662.1"/>
    <property type="molecule type" value="Genomic_DNA"/>
</dbReference>
<dbReference type="Gene3D" id="1.20.850.10">
    <property type="entry name" value="Hydroxylamine Oxidoreductase, Chain A, domain 2"/>
    <property type="match status" value="1"/>
</dbReference>
<protein>
    <submittedName>
        <fullName evidence="4">Hydroxylamine oxidase</fullName>
    </submittedName>
</protein>
<dbReference type="Gene3D" id="1.10.780.10">
    <property type="entry name" value="Hydroxylamine Oxidoreductase, Chain A, domain 1"/>
    <property type="match status" value="1"/>
</dbReference>
<dbReference type="InterPro" id="IPR036280">
    <property type="entry name" value="Multihaem_cyt_sf"/>
</dbReference>
<dbReference type="Proteomes" id="UP000032233">
    <property type="component" value="Unassembled WGS sequence"/>
</dbReference>
<feature type="chain" id="PRO_5002258537" evidence="2">
    <location>
        <begin position="25"/>
        <end position="499"/>
    </location>
</feature>
<keyword evidence="1 2" id="KW-0732">Signal</keyword>
<evidence type="ECO:0000313" key="4">
    <source>
        <dbReference type="EMBL" id="KIX13662.1"/>
    </source>
</evidence>
<evidence type="ECO:0000259" key="3">
    <source>
        <dbReference type="Pfam" id="PF13435"/>
    </source>
</evidence>